<evidence type="ECO:0000256" key="1">
    <source>
        <dbReference type="SAM" id="Phobius"/>
    </source>
</evidence>
<organism evidence="2 3">
    <name type="scientific">Amycolatopsis taiwanensis</name>
    <dbReference type="NCBI Taxonomy" id="342230"/>
    <lineage>
        <taxon>Bacteria</taxon>
        <taxon>Bacillati</taxon>
        <taxon>Actinomycetota</taxon>
        <taxon>Actinomycetes</taxon>
        <taxon>Pseudonocardiales</taxon>
        <taxon>Pseudonocardiaceae</taxon>
        <taxon>Amycolatopsis</taxon>
    </lineage>
</organism>
<protein>
    <submittedName>
        <fullName evidence="2">Uncharacterized protein</fullName>
    </submittedName>
</protein>
<reference evidence="2" key="1">
    <citation type="submission" date="2023-03" db="EMBL/GenBank/DDBJ databases">
        <title>Amycolatopsis taiwanensis NBRC 103393.</title>
        <authorList>
            <person name="Ichikawa N."/>
            <person name="Sato H."/>
            <person name="Tonouchi N."/>
        </authorList>
    </citation>
    <scope>NUCLEOTIDE SEQUENCE</scope>
    <source>
        <strain evidence="2">NBRC 103393</strain>
    </source>
</reference>
<dbReference type="Proteomes" id="UP001165136">
    <property type="component" value="Unassembled WGS sequence"/>
</dbReference>
<feature type="transmembrane region" description="Helical" evidence="1">
    <location>
        <begin position="89"/>
        <end position="110"/>
    </location>
</feature>
<dbReference type="RefSeq" id="WP_285485648.1">
    <property type="nucleotide sequence ID" value="NZ_BSTI01000001.1"/>
</dbReference>
<keyword evidence="1" id="KW-0812">Transmembrane</keyword>
<keyword evidence="1" id="KW-0472">Membrane</keyword>
<accession>A0A9W6QXC5</accession>
<name>A0A9W6QXC5_9PSEU</name>
<dbReference type="AlphaFoldDB" id="A0A9W6QXC5"/>
<feature type="transmembrane region" description="Helical" evidence="1">
    <location>
        <begin position="162"/>
        <end position="183"/>
    </location>
</feature>
<proteinExistence type="predicted"/>
<keyword evidence="3" id="KW-1185">Reference proteome</keyword>
<comment type="caution">
    <text evidence="2">The sequence shown here is derived from an EMBL/GenBank/DDBJ whole genome shotgun (WGS) entry which is preliminary data.</text>
</comment>
<sequence>MATITEARTSLERKWTHGRPVERLAYSVAAVLFVSGLVHFGVLVVSGTTWEGPLSYRKAMTFGLSFGLTLATLTWATSFLRLRPRTRNVLLGAFTAVSVVEVALITMQVWRGVPSHFNFETGFDSTVSMMLAAGGAVIIATVLGFTVAAMRATSGLAPSLLLALRFGLVVLMGALVVGAVMIADGVRLARGGDPQLAYTTAGVLKPVHAVTMHAILVVPALAWLLRFVDWPERRRTKLIWTAIGLYTALIAIVWLVFG</sequence>
<evidence type="ECO:0000313" key="2">
    <source>
        <dbReference type="EMBL" id="GLY63782.1"/>
    </source>
</evidence>
<evidence type="ECO:0000313" key="3">
    <source>
        <dbReference type="Proteomes" id="UP001165136"/>
    </source>
</evidence>
<feature type="transmembrane region" description="Helical" evidence="1">
    <location>
        <begin position="203"/>
        <end position="225"/>
    </location>
</feature>
<dbReference type="EMBL" id="BSTI01000001">
    <property type="protein sequence ID" value="GLY63782.1"/>
    <property type="molecule type" value="Genomic_DNA"/>
</dbReference>
<gene>
    <name evidence="2" type="ORF">Atai01_04010</name>
</gene>
<feature type="transmembrane region" description="Helical" evidence="1">
    <location>
        <begin position="59"/>
        <end position="77"/>
    </location>
</feature>
<feature type="transmembrane region" description="Helical" evidence="1">
    <location>
        <begin position="237"/>
        <end position="257"/>
    </location>
</feature>
<keyword evidence="1" id="KW-1133">Transmembrane helix</keyword>
<feature type="transmembrane region" description="Helical" evidence="1">
    <location>
        <begin position="130"/>
        <end position="150"/>
    </location>
</feature>
<feature type="transmembrane region" description="Helical" evidence="1">
    <location>
        <begin position="24"/>
        <end position="47"/>
    </location>
</feature>